<evidence type="ECO:0000313" key="3">
    <source>
        <dbReference type="EnsemblFungi" id="FOXG_00004P0"/>
    </source>
</evidence>
<reference evidence="3" key="2">
    <citation type="submission" date="2025-08" db="UniProtKB">
        <authorList>
            <consortium name="EnsemblFungi"/>
        </authorList>
    </citation>
    <scope>IDENTIFICATION</scope>
    <source>
        <strain evidence="3">4287 / CBS 123668 / FGSC 9935 / NRRL 34936</strain>
    </source>
</reference>
<sequence>MSHPQTGFPQTTFKGESTLSRRRKTVSRTTVRTQLDQLRSTGRYDCFRLNWHPIYDDKSMWPVPYHLFWDSDIAKWIEGACYFLADPDEYDEDIDQAVRELVDMIRSAQQQDGYLNVHYTVVEPGKRWTNIRDMHELNDLLLEPIEKYISLITKHFGLGEGQLKGYPGHPEIELSLFRLAGYLLTAVADMLHLSAESGKALPDAEAWSQALHRLWDSMVDRKMYLTGGIGAMAQ</sequence>
<organism evidence="3 4">
    <name type="scientific">Fusarium oxysporum (strain Fo5176)</name>
    <name type="common">Fusarium vascular wilt</name>
    <dbReference type="NCBI Taxonomy" id="660025"/>
    <lineage>
        <taxon>Eukaryota</taxon>
        <taxon>Fungi</taxon>
        <taxon>Dikarya</taxon>
        <taxon>Ascomycota</taxon>
        <taxon>Pezizomycotina</taxon>
        <taxon>Sordariomycetes</taxon>
        <taxon>Hypocreomycetidae</taxon>
        <taxon>Hypocreales</taxon>
        <taxon>Nectriaceae</taxon>
        <taxon>Fusarium</taxon>
        <taxon>Fusarium oxysporum species complex</taxon>
    </lineage>
</organism>
<dbReference type="Pfam" id="PF07944">
    <property type="entry name" value="Beta-AFase-like_GH127_cat"/>
    <property type="match status" value="1"/>
</dbReference>
<dbReference type="AlphaFoldDB" id="A0A0D2X7Z8"/>
<dbReference type="InterPro" id="IPR012878">
    <property type="entry name" value="Beta-AFase-like_GH127_cat"/>
</dbReference>
<evidence type="ECO:0000256" key="1">
    <source>
        <dbReference type="SAM" id="MobiDB-lite"/>
    </source>
</evidence>
<dbReference type="InterPro" id="IPR049174">
    <property type="entry name" value="Beta-AFase-like"/>
</dbReference>
<name>A0A0D2X7Z8_FUSOF</name>
<accession>A0A0D2X7Z8</accession>
<feature type="compositionally biased region" description="Polar residues" evidence="1">
    <location>
        <begin position="1"/>
        <end position="15"/>
    </location>
</feature>
<dbReference type="Proteomes" id="UP000002489">
    <property type="component" value="Unassembled WGS sequence"/>
</dbReference>
<dbReference type="PANTHER" id="PTHR43465">
    <property type="entry name" value="DUF1680 DOMAIN PROTEIN (AFU_ORTHOLOGUE AFUA_1G08910)"/>
    <property type="match status" value="1"/>
</dbReference>
<proteinExistence type="predicted"/>
<feature type="domain" description="Non-reducing end beta-L-arabinofuranosidase-like GH127 catalytic" evidence="2">
    <location>
        <begin position="19"/>
        <end position="137"/>
    </location>
</feature>
<dbReference type="PANTHER" id="PTHR43465:SF2">
    <property type="entry name" value="DUF1680 DOMAIN PROTEIN (AFU_ORTHOLOGUE AFUA_1G08910)"/>
    <property type="match status" value="1"/>
</dbReference>
<evidence type="ECO:0000313" key="4">
    <source>
        <dbReference type="Proteomes" id="UP000002489"/>
    </source>
</evidence>
<protein>
    <recommendedName>
        <fullName evidence="2">Non-reducing end beta-L-arabinofuranosidase-like GH127 catalytic domain-containing protein</fullName>
    </recommendedName>
</protein>
<dbReference type="EnsemblFungi" id="FOXG_00004T0">
    <property type="protein sequence ID" value="FOXG_00004P0"/>
    <property type="gene ID" value="FOXG_00004"/>
</dbReference>
<evidence type="ECO:0000259" key="2">
    <source>
        <dbReference type="Pfam" id="PF07944"/>
    </source>
</evidence>
<reference evidence="4" key="1">
    <citation type="journal article" date="2012" name="Mol. Plant Microbe Interact.">
        <title>A highly conserved effector in Fusarium oxysporum is required for full virulence on Arabidopsis.</title>
        <authorList>
            <person name="Thatcher L.F."/>
            <person name="Gardiner D.M."/>
            <person name="Kazan K."/>
            <person name="Manners J."/>
        </authorList>
    </citation>
    <scope>NUCLEOTIDE SEQUENCE [LARGE SCALE GENOMIC DNA]</scope>
    <source>
        <strain evidence="4">Fo5176</strain>
    </source>
</reference>
<feature type="region of interest" description="Disordered" evidence="1">
    <location>
        <begin position="1"/>
        <end position="26"/>
    </location>
</feature>